<evidence type="ECO:0000256" key="3">
    <source>
        <dbReference type="ARBA" id="ARBA00022525"/>
    </source>
</evidence>
<feature type="compositionally biased region" description="Low complexity" evidence="5">
    <location>
        <begin position="204"/>
        <end position="235"/>
    </location>
</feature>
<dbReference type="InterPro" id="IPR050546">
    <property type="entry name" value="Glycosyl_Hydrlase_16"/>
</dbReference>
<evidence type="ECO:0000259" key="6">
    <source>
        <dbReference type="PROSITE" id="PS51762"/>
    </source>
</evidence>
<feature type="compositionally biased region" description="Pro residues" evidence="5">
    <location>
        <begin position="236"/>
        <end position="251"/>
    </location>
</feature>
<sequence>MIRRGSAIALVAAGTTVMLAVSVLPLFADENTSVTVDPIADTTATQVVQDGDNSVKTTLASCPRLCDRNPNGRRDALLEFALTALPRDARDVRATLRVHAWQPFDARVFAHFAAGPANFVGTWAERPSLGPALDGVNQVDKGHNEWDVSAAITGNGSYTFALTQQDLATRIYWASRDNSRPELRPELVVTYKGGGRPAPSPSRTTVAPKPVPTTASPRPTVAPTTAKPSPTASPSRPAPSPTTTTAPPPGFDVPGWRLVWSDEFNGTSIDRSKWNHRTNEARDIDRGCNTNSPKNTFVAEGVLTLRALRETSVCSSQTRQYTQSYLDTIGRHSWKYGRFEVRAKSPNGPNNSKGLWPAFWLRPEDGGKGEIDVVELPGGDKYHRAATTAIFYDYSPVKQDQRHNLPTGYPGDGFHTYTTEWEPDAIRWYIDGRKVWERNRSTTPWFDEVFHKPYNLRLNFQVGGWLGDPDGSTAFPADFRVDYVRVWQR</sequence>
<evidence type="ECO:0000313" key="7">
    <source>
        <dbReference type="EMBL" id="WDZ87034.1"/>
    </source>
</evidence>
<evidence type="ECO:0000256" key="2">
    <source>
        <dbReference type="ARBA" id="ARBA00006865"/>
    </source>
</evidence>
<dbReference type="Proteomes" id="UP001219605">
    <property type="component" value="Chromosome"/>
</dbReference>
<evidence type="ECO:0000256" key="5">
    <source>
        <dbReference type="SAM" id="MobiDB-lite"/>
    </source>
</evidence>
<evidence type="ECO:0000256" key="4">
    <source>
        <dbReference type="ARBA" id="ARBA00022729"/>
    </source>
</evidence>
<dbReference type="InterPro" id="IPR000757">
    <property type="entry name" value="Beta-glucanase-like"/>
</dbReference>
<gene>
    <name evidence="7" type="ORF">PVK37_11835</name>
</gene>
<dbReference type="PROSITE" id="PS51762">
    <property type="entry name" value="GH16_2"/>
    <property type="match status" value="1"/>
</dbReference>
<evidence type="ECO:0000256" key="1">
    <source>
        <dbReference type="ARBA" id="ARBA00004613"/>
    </source>
</evidence>
<dbReference type="EMBL" id="CP118615">
    <property type="protein sequence ID" value="WDZ87034.1"/>
    <property type="molecule type" value="Genomic_DNA"/>
</dbReference>
<comment type="subcellular location">
    <subcellularLocation>
        <location evidence="1">Secreted</location>
    </subcellularLocation>
</comment>
<comment type="similarity">
    <text evidence="2">Belongs to the glycosyl hydrolase 16 family.</text>
</comment>
<dbReference type="CDD" id="cd08023">
    <property type="entry name" value="GH16_laminarinase_like"/>
    <property type="match status" value="1"/>
</dbReference>
<evidence type="ECO:0000313" key="8">
    <source>
        <dbReference type="Proteomes" id="UP001219605"/>
    </source>
</evidence>
<reference evidence="7 8" key="1">
    <citation type="submission" date="2023-02" db="EMBL/GenBank/DDBJ databases">
        <authorList>
            <person name="Mo P."/>
        </authorList>
    </citation>
    <scope>NUCLEOTIDE SEQUENCE [LARGE SCALE GENOMIC DNA]</scope>
    <source>
        <strain evidence="7 8">HUAS 3</strain>
    </source>
</reference>
<keyword evidence="3" id="KW-0964">Secreted</keyword>
<dbReference type="PANTHER" id="PTHR10963:SF55">
    <property type="entry name" value="GLYCOSIDE HYDROLASE FAMILY 16 PROTEIN"/>
    <property type="match status" value="1"/>
</dbReference>
<proteinExistence type="inferred from homology"/>
<dbReference type="RefSeq" id="WP_275033918.1">
    <property type="nucleotide sequence ID" value="NZ_CP118615.1"/>
</dbReference>
<dbReference type="SUPFAM" id="SSF49899">
    <property type="entry name" value="Concanavalin A-like lectins/glucanases"/>
    <property type="match status" value="1"/>
</dbReference>
<protein>
    <submittedName>
        <fullName evidence="7">Family 16 glycosylhydrolase</fullName>
    </submittedName>
</protein>
<dbReference type="Pfam" id="PF00722">
    <property type="entry name" value="Glyco_hydro_16"/>
    <property type="match status" value="1"/>
</dbReference>
<dbReference type="Pfam" id="PF24517">
    <property type="entry name" value="CBM96"/>
    <property type="match status" value="1"/>
</dbReference>
<keyword evidence="4" id="KW-0732">Signal</keyword>
<dbReference type="InterPro" id="IPR013320">
    <property type="entry name" value="ConA-like_dom_sf"/>
</dbReference>
<keyword evidence="8" id="KW-1185">Reference proteome</keyword>
<feature type="domain" description="GH16" evidence="6">
    <location>
        <begin position="241"/>
        <end position="489"/>
    </location>
</feature>
<accession>A0ABY7ZVG1</accession>
<organism evidence="7 8">
    <name type="scientific">Micromonospora cathayae</name>
    <dbReference type="NCBI Taxonomy" id="3028804"/>
    <lineage>
        <taxon>Bacteria</taxon>
        <taxon>Bacillati</taxon>
        <taxon>Actinomycetota</taxon>
        <taxon>Actinomycetes</taxon>
        <taxon>Micromonosporales</taxon>
        <taxon>Micromonosporaceae</taxon>
        <taxon>Micromonospora</taxon>
    </lineage>
</organism>
<dbReference type="PANTHER" id="PTHR10963">
    <property type="entry name" value="GLYCOSYL HYDROLASE-RELATED"/>
    <property type="match status" value="1"/>
</dbReference>
<name>A0ABY7ZVG1_9ACTN</name>
<dbReference type="Gene3D" id="2.60.120.200">
    <property type="match status" value="1"/>
</dbReference>
<dbReference type="InterPro" id="IPR055372">
    <property type="entry name" value="CBM96"/>
</dbReference>
<feature type="region of interest" description="Disordered" evidence="5">
    <location>
        <begin position="190"/>
        <end position="252"/>
    </location>
</feature>